<dbReference type="NCBIfam" id="TIGR00121">
    <property type="entry name" value="birA_ligase"/>
    <property type="match status" value="1"/>
</dbReference>
<dbReference type="InterPro" id="IPR045864">
    <property type="entry name" value="aa-tRNA-synth_II/BPL/LPL"/>
</dbReference>
<keyword evidence="4" id="KW-0092">Biotin</keyword>
<dbReference type="KEGG" id="atw:C0099_04715"/>
<dbReference type="Pfam" id="PF03099">
    <property type="entry name" value="BPL_LplA_LipB"/>
    <property type="match status" value="1"/>
</dbReference>
<proteinExistence type="predicted"/>
<dbReference type="PROSITE" id="PS51733">
    <property type="entry name" value="BPL_LPL_CATALYTIC"/>
    <property type="match status" value="1"/>
</dbReference>
<dbReference type="GO" id="GO:0004077">
    <property type="term" value="F:biotin--[biotin carboxyl-carrier protein] ligase activity"/>
    <property type="evidence" value="ECO:0007669"/>
    <property type="project" value="UniProtKB-EC"/>
</dbReference>
<dbReference type="GO" id="GO:0005524">
    <property type="term" value="F:ATP binding"/>
    <property type="evidence" value="ECO:0007669"/>
    <property type="project" value="UniProtKB-KW"/>
</dbReference>
<evidence type="ECO:0000256" key="1">
    <source>
        <dbReference type="ARBA" id="ARBA00022598"/>
    </source>
</evidence>
<dbReference type="AlphaFoldDB" id="A0A2I6S4X1"/>
<dbReference type="EC" id="6.3.4.15" evidence="5"/>
<dbReference type="GO" id="GO:0005737">
    <property type="term" value="C:cytoplasm"/>
    <property type="evidence" value="ECO:0007669"/>
    <property type="project" value="TreeGrafter"/>
</dbReference>
<dbReference type="InterPro" id="IPR004143">
    <property type="entry name" value="BPL_LPL_catalytic"/>
</dbReference>
<dbReference type="SUPFAM" id="SSF55681">
    <property type="entry name" value="Class II aaRS and biotin synthetases"/>
    <property type="match status" value="1"/>
</dbReference>
<dbReference type="InterPro" id="IPR004408">
    <property type="entry name" value="Biotin_CoA_COase_ligase"/>
</dbReference>
<protein>
    <recommendedName>
        <fullName evidence="5">biotin--[biotin carboxyl-carrier protein] ligase</fullName>
        <ecNumber evidence="5">6.3.4.15</ecNumber>
    </recommendedName>
</protein>
<feature type="domain" description="BPL/LPL catalytic" evidence="7">
    <location>
        <begin position="26"/>
        <end position="209"/>
    </location>
</feature>
<dbReference type="Gene3D" id="2.30.30.100">
    <property type="match status" value="1"/>
</dbReference>
<reference evidence="8 9" key="1">
    <citation type="submission" date="2018-01" db="EMBL/GenBank/DDBJ databases">
        <authorList>
            <person name="Fu G.-Y."/>
        </authorList>
    </citation>
    <scope>NUCLEOTIDE SEQUENCE [LARGE SCALE GENOMIC DNA]</scope>
    <source>
        <strain evidence="8 9">SY39</strain>
    </source>
</reference>
<evidence type="ECO:0000313" key="8">
    <source>
        <dbReference type="EMBL" id="AUN94300.1"/>
    </source>
</evidence>
<dbReference type="PANTHER" id="PTHR12835">
    <property type="entry name" value="BIOTIN PROTEIN LIGASE"/>
    <property type="match status" value="1"/>
</dbReference>
<evidence type="ECO:0000256" key="5">
    <source>
        <dbReference type="ARBA" id="ARBA00024227"/>
    </source>
</evidence>
<keyword evidence="3" id="KW-0067">ATP-binding</keyword>
<dbReference type="CDD" id="cd16442">
    <property type="entry name" value="BPL"/>
    <property type="match status" value="1"/>
</dbReference>
<evidence type="ECO:0000256" key="6">
    <source>
        <dbReference type="ARBA" id="ARBA00047846"/>
    </source>
</evidence>
<evidence type="ECO:0000259" key="7">
    <source>
        <dbReference type="PROSITE" id="PS51733"/>
    </source>
</evidence>
<name>A0A2I6S4X1_9RHOO</name>
<dbReference type="EMBL" id="CP025682">
    <property type="protein sequence ID" value="AUN94300.1"/>
    <property type="molecule type" value="Genomic_DNA"/>
</dbReference>
<dbReference type="Proteomes" id="UP000242205">
    <property type="component" value="Chromosome"/>
</dbReference>
<keyword evidence="2" id="KW-0547">Nucleotide-binding</keyword>
<organism evidence="8 9">
    <name type="scientific">Pseudazoarcus pumilus</name>
    <dbReference type="NCBI Taxonomy" id="2067960"/>
    <lineage>
        <taxon>Bacteria</taxon>
        <taxon>Pseudomonadati</taxon>
        <taxon>Pseudomonadota</taxon>
        <taxon>Betaproteobacteria</taxon>
        <taxon>Rhodocyclales</taxon>
        <taxon>Zoogloeaceae</taxon>
        <taxon>Pseudazoarcus</taxon>
    </lineage>
</organism>
<evidence type="ECO:0000313" key="9">
    <source>
        <dbReference type="Proteomes" id="UP000242205"/>
    </source>
</evidence>
<evidence type="ECO:0000256" key="2">
    <source>
        <dbReference type="ARBA" id="ARBA00022741"/>
    </source>
</evidence>
<comment type="catalytic activity">
    <reaction evidence="6">
        <text>biotin + L-lysyl-[protein] + ATP = N(6)-biotinyl-L-lysyl-[protein] + AMP + diphosphate + H(+)</text>
        <dbReference type="Rhea" id="RHEA:11756"/>
        <dbReference type="Rhea" id="RHEA-COMP:9752"/>
        <dbReference type="Rhea" id="RHEA-COMP:10505"/>
        <dbReference type="ChEBI" id="CHEBI:15378"/>
        <dbReference type="ChEBI" id="CHEBI:29969"/>
        <dbReference type="ChEBI" id="CHEBI:30616"/>
        <dbReference type="ChEBI" id="CHEBI:33019"/>
        <dbReference type="ChEBI" id="CHEBI:57586"/>
        <dbReference type="ChEBI" id="CHEBI:83144"/>
        <dbReference type="ChEBI" id="CHEBI:456215"/>
        <dbReference type="EC" id="6.3.4.15"/>
    </reaction>
</comment>
<dbReference type="InterPro" id="IPR003142">
    <property type="entry name" value="BPL_C"/>
</dbReference>
<dbReference type="SUPFAM" id="SSF50037">
    <property type="entry name" value="C-terminal domain of transcriptional repressors"/>
    <property type="match status" value="1"/>
</dbReference>
<sequence length="275" mass="28610">MRSGASGVPALPLDHPALLHERTLRELGPHATRFALEVVAECGSTNDELSLAATRTDERIAVLVALHQRAGRGRRGRAWHAGDGLTFSCAWPIAPDAPPPSALSLAAGLAVAEAIEDLGVRDVALKWPNDVLVDGRKIAGILVELVSGQRHTQRAIIGIGANLGSVPDYPPDGGRPATAIARHLPAAPAIETALATILVRLAARLDAFAAGGFAAMQHDWSQRDAFAGHMVRIDGEGASRSGRCEGVDADGALRLATASGIERILSGELSLRSAA</sequence>
<gene>
    <name evidence="8" type="ORF">C0099_04715</name>
</gene>
<dbReference type="OrthoDB" id="9807064at2"/>
<accession>A0A2I6S4X1</accession>
<evidence type="ECO:0000256" key="3">
    <source>
        <dbReference type="ARBA" id="ARBA00022840"/>
    </source>
</evidence>
<dbReference type="Pfam" id="PF02237">
    <property type="entry name" value="BPL_C"/>
    <property type="match status" value="1"/>
</dbReference>
<keyword evidence="1 8" id="KW-0436">Ligase</keyword>
<dbReference type="PANTHER" id="PTHR12835:SF5">
    <property type="entry name" value="BIOTIN--PROTEIN LIGASE"/>
    <property type="match status" value="1"/>
</dbReference>
<evidence type="ECO:0000256" key="4">
    <source>
        <dbReference type="ARBA" id="ARBA00023267"/>
    </source>
</evidence>
<dbReference type="InterPro" id="IPR008988">
    <property type="entry name" value="Transcriptional_repressor_C"/>
</dbReference>
<dbReference type="Gene3D" id="3.30.930.10">
    <property type="entry name" value="Bira Bifunctional Protein, Domain 2"/>
    <property type="match status" value="1"/>
</dbReference>
<keyword evidence="9" id="KW-1185">Reference proteome</keyword>